<name>A0ABU8UZQ2_9NEIS</name>
<accession>A0ABU8UZQ2</accession>
<keyword evidence="2" id="KW-1185">Reference proteome</keyword>
<sequence length="46" mass="5057">MSHPVVTVKNHSSHHVYIEADPNWDDQVLLAGADQSHKKTGPRGPV</sequence>
<protein>
    <submittedName>
        <fullName evidence="1">Uncharacterized protein</fullName>
    </submittedName>
</protein>
<dbReference type="Proteomes" id="UP001224516">
    <property type="component" value="Unassembled WGS sequence"/>
</dbReference>
<reference evidence="1 2" key="1">
    <citation type="submission" date="2023-12" db="EMBL/GenBank/DDBJ databases">
        <title>Evaluation and characterization of a potential secondary metabolite violacein from indigenous Chromobacterium amazonense SAM215.</title>
        <authorList>
            <person name="Tarafdar M.R."/>
            <person name="Abedin S.M."/>
            <person name="Atiqua A."/>
            <person name="Saha A."/>
            <person name="Khan S.N."/>
        </authorList>
    </citation>
    <scope>NUCLEOTIDE SEQUENCE [LARGE SCALE GENOMIC DNA]</scope>
    <source>
        <strain evidence="1 2">SAM215</strain>
    </source>
</reference>
<dbReference type="RefSeq" id="WP_307909233.1">
    <property type="nucleotide sequence ID" value="NZ_JAVFJF020000003.1"/>
</dbReference>
<gene>
    <name evidence="1" type="ORF">QCL97_003120</name>
</gene>
<dbReference type="EMBL" id="JAVFJF020000003">
    <property type="protein sequence ID" value="MEJ8673705.1"/>
    <property type="molecule type" value="Genomic_DNA"/>
</dbReference>
<evidence type="ECO:0000313" key="1">
    <source>
        <dbReference type="EMBL" id="MEJ8673705.1"/>
    </source>
</evidence>
<comment type="caution">
    <text evidence="1">The sequence shown here is derived from an EMBL/GenBank/DDBJ whole genome shotgun (WGS) entry which is preliminary data.</text>
</comment>
<evidence type="ECO:0000313" key="2">
    <source>
        <dbReference type="Proteomes" id="UP001224516"/>
    </source>
</evidence>
<organism evidence="1 2">
    <name type="scientific">Chromobacterium amazonense</name>
    <dbReference type="NCBI Taxonomy" id="1382803"/>
    <lineage>
        <taxon>Bacteria</taxon>
        <taxon>Pseudomonadati</taxon>
        <taxon>Pseudomonadota</taxon>
        <taxon>Betaproteobacteria</taxon>
        <taxon>Neisseriales</taxon>
        <taxon>Chromobacteriaceae</taxon>
        <taxon>Chromobacterium</taxon>
    </lineage>
</organism>
<proteinExistence type="predicted"/>